<feature type="non-terminal residue" evidence="1">
    <location>
        <position position="1"/>
    </location>
</feature>
<accession>X1BQQ3</accession>
<dbReference type="AlphaFoldDB" id="X1BQQ3"/>
<name>X1BQQ3_9ZZZZ</name>
<protein>
    <submittedName>
        <fullName evidence="1">Uncharacterized protein</fullName>
    </submittedName>
</protein>
<organism evidence="1">
    <name type="scientific">marine sediment metagenome</name>
    <dbReference type="NCBI Taxonomy" id="412755"/>
    <lineage>
        <taxon>unclassified sequences</taxon>
        <taxon>metagenomes</taxon>
        <taxon>ecological metagenomes</taxon>
    </lineage>
</organism>
<evidence type="ECO:0000313" key="1">
    <source>
        <dbReference type="EMBL" id="GAG86473.1"/>
    </source>
</evidence>
<comment type="caution">
    <text evidence="1">The sequence shown here is derived from an EMBL/GenBank/DDBJ whole genome shotgun (WGS) entry which is preliminary data.</text>
</comment>
<proteinExistence type="predicted"/>
<sequence>KVAIKKFLKAGDKQYVEGCHLETKKNLQIK</sequence>
<gene>
    <name evidence="1" type="ORF">S01H4_26634</name>
</gene>
<reference evidence="1" key="1">
    <citation type="journal article" date="2014" name="Front. Microbiol.">
        <title>High frequency of phylogenetically diverse reductive dehalogenase-homologous genes in deep subseafloor sedimentary metagenomes.</title>
        <authorList>
            <person name="Kawai M."/>
            <person name="Futagami T."/>
            <person name="Toyoda A."/>
            <person name="Takaki Y."/>
            <person name="Nishi S."/>
            <person name="Hori S."/>
            <person name="Arai W."/>
            <person name="Tsubouchi T."/>
            <person name="Morono Y."/>
            <person name="Uchiyama I."/>
            <person name="Ito T."/>
            <person name="Fujiyama A."/>
            <person name="Inagaki F."/>
            <person name="Takami H."/>
        </authorList>
    </citation>
    <scope>NUCLEOTIDE SEQUENCE</scope>
    <source>
        <strain evidence="1">Expedition CK06-06</strain>
    </source>
</reference>
<dbReference type="EMBL" id="BART01012879">
    <property type="protein sequence ID" value="GAG86473.1"/>
    <property type="molecule type" value="Genomic_DNA"/>
</dbReference>